<dbReference type="PANTHER" id="PTHR36379:SF1">
    <property type="entry name" value="PUTATIVE RECOMBINATION INITIATION DEFECT 1-RELATED"/>
    <property type="match status" value="1"/>
</dbReference>
<reference evidence="1" key="1">
    <citation type="journal article" date="2021" name="bioRxiv">
        <title>Whole Genome Assembly and Annotation of Northern Wild Rice, Zizania palustris L., Supports a Whole Genome Duplication in the Zizania Genus.</title>
        <authorList>
            <person name="Haas M."/>
            <person name="Kono T."/>
            <person name="Macchietto M."/>
            <person name="Millas R."/>
            <person name="McGilp L."/>
            <person name="Shao M."/>
            <person name="Duquette J."/>
            <person name="Hirsch C.N."/>
            <person name="Kimball J."/>
        </authorList>
    </citation>
    <scope>NUCLEOTIDE SEQUENCE</scope>
    <source>
        <tissue evidence="1">Fresh leaf tissue</tissue>
    </source>
</reference>
<dbReference type="PANTHER" id="PTHR36379">
    <property type="entry name" value="PROTEIN PRD1"/>
    <property type="match status" value="1"/>
</dbReference>
<dbReference type="EMBL" id="JAAALK010000285">
    <property type="protein sequence ID" value="KAG8064256.1"/>
    <property type="molecule type" value="Genomic_DNA"/>
</dbReference>
<comment type="caution">
    <text evidence="1">The sequence shown here is derived from an EMBL/GenBank/DDBJ whole genome shotgun (WGS) entry which is preliminary data.</text>
</comment>
<dbReference type="InterPro" id="IPR044968">
    <property type="entry name" value="PRD1"/>
</dbReference>
<evidence type="ECO:0000313" key="2">
    <source>
        <dbReference type="Proteomes" id="UP000729402"/>
    </source>
</evidence>
<organism evidence="1 2">
    <name type="scientific">Zizania palustris</name>
    <name type="common">Northern wild rice</name>
    <dbReference type="NCBI Taxonomy" id="103762"/>
    <lineage>
        <taxon>Eukaryota</taxon>
        <taxon>Viridiplantae</taxon>
        <taxon>Streptophyta</taxon>
        <taxon>Embryophyta</taxon>
        <taxon>Tracheophyta</taxon>
        <taxon>Spermatophyta</taxon>
        <taxon>Magnoliopsida</taxon>
        <taxon>Liliopsida</taxon>
        <taxon>Poales</taxon>
        <taxon>Poaceae</taxon>
        <taxon>BOP clade</taxon>
        <taxon>Oryzoideae</taxon>
        <taxon>Oryzeae</taxon>
        <taxon>Zizaniinae</taxon>
        <taxon>Zizania</taxon>
    </lineage>
</organism>
<sequence>MIFSQDSRVAENCGACLSVILGWERFGKEKAVIRESKWSRLILEEFAVALTAPGLTSRSFTNQQKIAANIAVSLLKLSQVPVWLTSLFDGSLITGIVANLSARNVTAEVVDLFSELMARNYLNQDQIAGLHSLFQVCRRHAYGGGSQAQQPPEQKVETTAAARSTDDVRALLLGVMLNQRAGGSPCTLQMEQQKLLRQIDSFLQQSTRREQR</sequence>
<gene>
    <name evidence="1" type="ORF">GUJ93_ZPchr0004g39778</name>
</gene>
<name>A0A8J5S046_ZIZPA</name>
<dbReference type="OrthoDB" id="689901at2759"/>
<proteinExistence type="predicted"/>
<protein>
    <submittedName>
        <fullName evidence="1">Uncharacterized protein</fullName>
    </submittedName>
</protein>
<dbReference type="Proteomes" id="UP000729402">
    <property type="component" value="Unassembled WGS sequence"/>
</dbReference>
<keyword evidence="2" id="KW-1185">Reference proteome</keyword>
<reference evidence="1" key="2">
    <citation type="submission" date="2021-02" db="EMBL/GenBank/DDBJ databases">
        <authorList>
            <person name="Kimball J.A."/>
            <person name="Haas M.W."/>
            <person name="Macchietto M."/>
            <person name="Kono T."/>
            <person name="Duquette J."/>
            <person name="Shao M."/>
        </authorList>
    </citation>
    <scope>NUCLEOTIDE SEQUENCE</scope>
    <source>
        <tissue evidence="1">Fresh leaf tissue</tissue>
    </source>
</reference>
<accession>A0A8J5S046</accession>
<dbReference type="AlphaFoldDB" id="A0A8J5S046"/>
<dbReference type="GO" id="GO:0042138">
    <property type="term" value="P:meiotic DNA double-strand break formation"/>
    <property type="evidence" value="ECO:0007669"/>
    <property type="project" value="InterPro"/>
</dbReference>
<evidence type="ECO:0000313" key="1">
    <source>
        <dbReference type="EMBL" id="KAG8064256.1"/>
    </source>
</evidence>